<name>A0AAE0Z8P5_9GAST</name>
<proteinExistence type="predicted"/>
<evidence type="ECO:0000256" key="3">
    <source>
        <dbReference type="ARBA" id="ARBA00022692"/>
    </source>
</evidence>
<dbReference type="PANTHER" id="PTHR24365">
    <property type="entry name" value="TOLL-LIKE RECEPTOR"/>
    <property type="match status" value="1"/>
</dbReference>
<evidence type="ECO:0000256" key="2">
    <source>
        <dbReference type="ARBA" id="ARBA00022614"/>
    </source>
</evidence>
<dbReference type="EMBL" id="JAWDGP010004377">
    <property type="protein sequence ID" value="KAK3764844.1"/>
    <property type="molecule type" value="Genomic_DNA"/>
</dbReference>
<organism evidence="12 13">
    <name type="scientific">Elysia crispata</name>
    <name type="common">lettuce slug</name>
    <dbReference type="NCBI Taxonomy" id="231223"/>
    <lineage>
        <taxon>Eukaryota</taxon>
        <taxon>Metazoa</taxon>
        <taxon>Spiralia</taxon>
        <taxon>Lophotrochozoa</taxon>
        <taxon>Mollusca</taxon>
        <taxon>Gastropoda</taxon>
        <taxon>Heterobranchia</taxon>
        <taxon>Euthyneura</taxon>
        <taxon>Panpulmonata</taxon>
        <taxon>Sacoglossa</taxon>
        <taxon>Placobranchoidea</taxon>
        <taxon>Plakobranchidae</taxon>
        <taxon>Elysia</taxon>
    </lineage>
</organism>
<evidence type="ECO:0000256" key="8">
    <source>
        <dbReference type="ARBA" id="ARBA00023170"/>
    </source>
</evidence>
<gene>
    <name evidence="12" type="ORF">RRG08_041262</name>
</gene>
<sequence>MKFHLEMNVYAVWLFVLPLSFATFQDFDAPQPRSSLGPITFASQHKSSGRFSEAQRFLNQHEPSPGRFSEAQRFLNQYKPSPGRLSEAQRFLNQHEPSPGRFSEAQRFLNQHEPSPGRFSAAQRFLNQHEPHRHLAGRLIFAERQKSQTVHGRNPSAATTSDCPKRCRCKYRGANEIDVVDCSNKEFFKTLQNESTSPAVGVFDSLSDLHQLNLSENLISKISPNYFIHMGSLMILDISQNNLTKIRNNTFIGLNYLLFLSLTKNMLRYLPETFERDAFLGMASLESLHLEGNQPYFIDNFTYPDQALAQIPTLRHLCIRVSPNDRNSDLSYNNNLLIDGFERGSKGLQNSSLSFLNISHIVGPYPFSSIIRNTTFQYLKNTKLKVLVVEGCVLGNIDPQAITDLPKTMEYISFHDNDIRLAFPLLTGARLTNLKTARISNQRDDKFRESCTNYRALSYTRDSHTDKVHNLRADVSNNWISKIRRQHSRLKSMLPSKMASLSLKALNTLDSAEESFCDNFVTGLKDYSLSETGYIPIPLPRNLENIYASDIKLSYNIPTIQIFNNKVLKIFDLSSNHFKCLGGPLYGLPSLHSLDLSKNGCEKLSPFFFSNLTSVRTLLLYQNQIGKSLAHDIRGETFSSLILLEKLDLSYNTIKYLPELIFKNNQNLRVLNLSNNALSHFRVDLANHKWMKILDLSNNLLAGLSESMCLQLREIKGNNPNFTVRMAGNNAIRCSCDNLYFLSFLLEEPDIFDDLRFFQCQLSNSSITYSRLSLFLPELADQCLAQSVFVAVLSVFFVMTGSVAVCALYHFKRWQWKYLYYVGRGRLHIGSTYLTYRPAAHVFVTYDQENRSLRRKMRTMLLPRLHEMGVTTVLGEVDFDGGPLAPSIAGAVTSTGKTLVFLSQGIFQDYYRRLEINLAIMHELQQGREIVIPVLLLGQAALLPMRQGHSSISQSESSNQRVTEFQRMPCPLRVEARVDRRDRERGMRVTDNYRGRDRERGMRVTDNYRGRDRERGMRVTDNYRGRDRERGMRVTDNYRGRDRERGMRVTDNYREFMDLLRDFPPEISTFLHGQSHRCLIYPGDTNCFWMQLGNIILKT</sequence>
<feature type="transmembrane region" description="Helical" evidence="10">
    <location>
        <begin position="788"/>
        <end position="811"/>
    </location>
</feature>
<comment type="subcellular location">
    <subcellularLocation>
        <location evidence="1">Membrane</location>
        <topology evidence="1">Single-pass membrane protein</topology>
    </subcellularLocation>
</comment>
<dbReference type="GO" id="GO:0005886">
    <property type="term" value="C:plasma membrane"/>
    <property type="evidence" value="ECO:0007669"/>
    <property type="project" value="TreeGrafter"/>
</dbReference>
<accession>A0AAE0Z8P5</accession>
<evidence type="ECO:0008006" key="14">
    <source>
        <dbReference type="Google" id="ProtNLM"/>
    </source>
</evidence>
<evidence type="ECO:0000256" key="6">
    <source>
        <dbReference type="ARBA" id="ARBA00022989"/>
    </source>
</evidence>
<dbReference type="InterPro" id="IPR035897">
    <property type="entry name" value="Toll_tir_struct_dom_sf"/>
</dbReference>
<dbReference type="SUPFAM" id="SSF52058">
    <property type="entry name" value="L domain-like"/>
    <property type="match status" value="1"/>
</dbReference>
<dbReference type="InterPro" id="IPR032675">
    <property type="entry name" value="LRR_dom_sf"/>
</dbReference>
<dbReference type="Gene3D" id="3.80.10.10">
    <property type="entry name" value="Ribonuclease Inhibitor"/>
    <property type="match status" value="4"/>
</dbReference>
<keyword evidence="7 10" id="KW-0472">Membrane</keyword>
<evidence type="ECO:0000256" key="1">
    <source>
        <dbReference type="ARBA" id="ARBA00004167"/>
    </source>
</evidence>
<feature type="signal peptide" evidence="11">
    <location>
        <begin position="1"/>
        <end position="22"/>
    </location>
</feature>
<dbReference type="InterPro" id="IPR001611">
    <property type="entry name" value="Leu-rich_rpt"/>
</dbReference>
<dbReference type="GO" id="GO:0038023">
    <property type="term" value="F:signaling receptor activity"/>
    <property type="evidence" value="ECO:0007669"/>
    <property type="project" value="TreeGrafter"/>
</dbReference>
<dbReference type="Pfam" id="PF13855">
    <property type="entry name" value="LRR_8"/>
    <property type="match status" value="2"/>
</dbReference>
<keyword evidence="3 10" id="KW-0812">Transmembrane</keyword>
<dbReference type="PROSITE" id="PS51450">
    <property type="entry name" value="LRR"/>
    <property type="match status" value="4"/>
</dbReference>
<evidence type="ECO:0000313" key="13">
    <source>
        <dbReference type="Proteomes" id="UP001283361"/>
    </source>
</evidence>
<keyword evidence="9" id="KW-0325">Glycoprotein</keyword>
<feature type="chain" id="PRO_5042168774" description="TIR domain-containing protein" evidence="11">
    <location>
        <begin position="23"/>
        <end position="1099"/>
    </location>
</feature>
<keyword evidence="2" id="KW-0433">Leucine-rich repeat</keyword>
<reference evidence="12" key="1">
    <citation type="journal article" date="2023" name="G3 (Bethesda)">
        <title>A reference genome for the long-term kleptoplast-retaining sea slug Elysia crispata morphotype clarki.</title>
        <authorList>
            <person name="Eastman K.E."/>
            <person name="Pendleton A.L."/>
            <person name="Shaikh M.A."/>
            <person name="Suttiyut T."/>
            <person name="Ogas R."/>
            <person name="Tomko P."/>
            <person name="Gavelis G."/>
            <person name="Widhalm J.R."/>
            <person name="Wisecaver J.H."/>
        </authorList>
    </citation>
    <scope>NUCLEOTIDE SEQUENCE</scope>
    <source>
        <strain evidence="12">ECLA1</strain>
    </source>
</reference>
<dbReference type="Proteomes" id="UP001283361">
    <property type="component" value="Unassembled WGS sequence"/>
</dbReference>
<keyword evidence="6 10" id="KW-1133">Transmembrane helix</keyword>
<evidence type="ECO:0000256" key="11">
    <source>
        <dbReference type="SAM" id="SignalP"/>
    </source>
</evidence>
<evidence type="ECO:0000256" key="10">
    <source>
        <dbReference type="SAM" id="Phobius"/>
    </source>
</evidence>
<dbReference type="SUPFAM" id="SSF52200">
    <property type="entry name" value="Toll/Interleukin receptor TIR domain"/>
    <property type="match status" value="1"/>
</dbReference>
<comment type="caution">
    <text evidence="12">The sequence shown here is derived from an EMBL/GenBank/DDBJ whole genome shotgun (WGS) entry which is preliminary data.</text>
</comment>
<dbReference type="PANTHER" id="PTHR24365:SF541">
    <property type="entry name" value="PROTEIN TOLL-RELATED"/>
    <property type="match status" value="1"/>
</dbReference>
<evidence type="ECO:0000313" key="12">
    <source>
        <dbReference type="EMBL" id="KAK3764844.1"/>
    </source>
</evidence>
<dbReference type="AlphaFoldDB" id="A0AAE0Z8P5"/>
<protein>
    <recommendedName>
        <fullName evidence="14">TIR domain-containing protein</fullName>
    </recommendedName>
</protein>
<evidence type="ECO:0000256" key="4">
    <source>
        <dbReference type="ARBA" id="ARBA00022729"/>
    </source>
</evidence>
<dbReference type="InterPro" id="IPR003591">
    <property type="entry name" value="Leu-rich_rpt_typical-subtyp"/>
</dbReference>
<dbReference type="SMART" id="SM00369">
    <property type="entry name" value="LRR_TYP"/>
    <property type="match status" value="8"/>
</dbReference>
<dbReference type="Gene3D" id="3.40.50.10140">
    <property type="entry name" value="Toll/interleukin-1 receptor homology (TIR) domain"/>
    <property type="match status" value="1"/>
</dbReference>
<dbReference type="GO" id="GO:0007165">
    <property type="term" value="P:signal transduction"/>
    <property type="evidence" value="ECO:0007669"/>
    <property type="project" value="TreeGrafter"/>
</dbReference>
<evidence type="ECO:0000256" key="5">
    <source>
        <dbReference type="ARBA" id="ARBA00022737"/>
    </source>
</evidence>
<evidence type="ECO:0000256" key="7">
    <source>
        <dbReference type="ARBA" id="ARBA00023136"/>
    </source>
</evidence>
<keyword evidence="13" id="KW-1185">Reference proteome</keyword>
<dbReference type="SUPFAM" id="SSF52047">
    <property type="entry name" value="RNI-like"/>
    <property type="match status" value="1"/>
</dbReference>
<keyword evidence="4 11" id="KW-0732">Signal</keyword>
<evidence type="ECO:0000256" key="9">
    <source>
        <dbReference type="ARBA" id="ARBA00023180"/>
    </source>
</evidence>
<keyword evidence="5" id="KW-0677">Repeat</keyword>
<keyword evidence="8" id="KW-0675">Receptor</keyword>